<organism evidence="1">
    <name type="scientific">Siphoviridae sp. ctzCL6</name>
    <dbReference type="NCBI Taxonomy" id="2827978"/>
    <lineage>
        <taxon>Viruses</taxon>
        <taxon>Duplodnaviria</taxon>
        <taxon>Heunggongvirae</taxon>
        <taxon>Uroviricota</taxon>
        <taxon>Caudoviricetes</taxon>
    </lineage>
</organism>
<evidence type="ECO:0000313" key="1">
    <source>
        <dbReference type="EMBL" id="DAF46278.1"/>
    </source>
</evidence>
<sequence>MKESKKYIVFRDKETGQFLTGYKSKGTLAFDEKFTEDIESASITSIEAFEDQKKQYKSIAKAMKCEIVVVDATFKLNYLNGEEVKVVERTEVKLPSLIDLIGSLFEEGAED</sequence>
<name>A0A8S5S5S7_9CAUD</name>
<protein>
    <recommendedName>
        <fullName evidence="2">Phage protein</fullName>
    </recommendedName>
</protein>
<accession>A0A8S5S5S7</accession>
<proteinExistence type="predicted"/>
<dbReference type="EMBL" id="BK032534">
    <property type="protein sequence ID" value="DAF46278.1"/>
    <property type="molecule type" value="Genomic_DNA"/>
</dbReference>
<evidence type="ECO:0008006" key="2">
    <source>
        <dbReference type="Google" id="ProtNLM"/>
    </source>
</evidence>
<reference evidence="1" key="1">
    <citation type="journal article" date="2021" name="Proc. Natl. Acad. Sci. U.S.A.">
        <title>A Catalog of Tens of Thousands of Viruses from Human Metagenomes Reveals Hidden Associations with Chronic Diseases.</title>
        <authorList>
            <person name="Tisza M.J."/>
            <person name="Buck C.B."/>
        </authorList>
    </citation>
    <scope>NUCLEOTIDE SEQUENCE</scope>
    <source>
        <strain evidence="1">CtzCL6</strain>
    </source>
</reference>